<keyword evidence="6" id="KW-0804">Transcription</keyword>
<feature type="domain" description="Transcription elongation factor Eaf N-terminal" evidence="9">
    <location>
        <begin position="14"/>
        <end position="113"/>
    </location>
</feature>
<evidence type="ECO:0000313" key="10">
    <source>
        <dbReference type="EMBL" id="CAF0905284.1"/>
    </source>
</evidence>
<sequence length="207" mass="22883">MSDLGDHIEYEKQYELNIGKSFQSGAKSSYHHFKYDFTPASIDKNQEGKVTIGSKNDVTILVPHVEGSAQKHTQFTGNKQPASTKECVLIFDTRTGEFTLERLQSNFILKRSRLEGSSKAAIITPRSVTPTSEVKKKKVESSQSSQNDKKLNPMQVKAKETTSTPQSIKAGKDNSPVASNVSQLKADQLFGDDFNMSDPSDSDSLDF</sequence>
<evidence type="ECO:0000256" key="1">
    <source>
        <dbReference type="ARBA" id="ARBA00004123"/>
    </source>
</evidence>
<keyword evidence="4" id="KW-0805">Transcription regulation</keyword>
<evidence type="ECO:0000256" key="5">
    <source>
        <dbReference type="ARBA" id="ARBA00023159"/>
    </source>
</evidence>
<protein>
    <recommendedName>
        <fullName evidence="9">Transcription elongation factor Eaf N-terminal domain-containing protein</fullName>
    </recommendedName>
</protein>
<dbReference type="GO" id="GO:0003711">
    <property type="term" value="F:transcription elongation factor activity"/>
    <property type="evidence" value="ECO:0007669"/>
    <property type="project" value="TreeGrafter"/>
</dbReference>
<dbReference type="OrthoDB" id="125903at2759"/>
<dbReference type="PANTHER" id="PTHR15970">
    <property type="entry name" value="ELL-ASSOCIATED FACTOR EAF"/>
    <property type="match status" value="1"/>
</dbReference>
<dbReference type="GO" id="GO:0032783">
    <property type="term" value="C:super elongation complex"/>
    <property type="evidence" value="ECO:0007669"/>
    <property type="project" value="InterPro"/>
</dbReference>
<evidence type="ECO:0000256" key="2">
    <source>
        <dbReference type="ARBA" id="ARBA00007798"/>
    </source>
</evidence>
<comment type="caution">
    <text evidence="10">The sequence shown here is derived from an EMBL/GenBank/DDBJ whole genome shotgun (WGS) entry which is preliminary data.</text>
</comment>
<keyword evidence="7" id="KW-0539">Nucleus</keyword>
<organism evidence="10 11">
    <name type="scientific">Brachionus calyciflorus</name>
    <dbReference type="NCBI Taxonomy" id="104777"/>
    <lineage>
        <taxon>Eukaryota</taxon>
        <taxon>Metazoa</taxon>
        <taxon>Spiralia</taxon>
        <taxon>Gnathifera</taxon>
        <taxon>Rotifera</taxon>
        <taxon>Eurotatoria</taxon>
        <taxon>Monogononta</taxon>
        <taxon>Pseudotrocha</taxon>
        <taxon>Ploima</taxon>
        <taxon>Brachionidae</taxon>
        <taxon>Brachionus</taxon>
    </lineage>
</organism>
<keyword evidence="3" id="KW-0597">Phosphoprotein</keyword>
<keyword evidence="11" id="KW-1185">Reference proteome</keyword>
<dbReference type="InterPro" id="IPR027093">
    <property type="entry name" value="EAF_fam"/>
</dbReference>
<evidence type="ECO:0000259" key="9">
    <source>
        <dbReference type="Pfam" id="PF09816"/>
    </source>
</evidence>
<evidence type="ECO:0000256" key="6">
    <source>
        <dbReference type="ARBA" id="ARBA00023163"/>
    </source>
</evidence>
<dbReference type="EMBL" id="CAJNOC010001987">
    <property type="protein sequence ID" value="CAF0905284.1"/>
    <property type="molecule type" value="Genomic_DNA"/>
</dbReference>
<evidence type="ECO:0000256" key="4">
    <source>
        <dbReference type="ARBA" id="ARBA00023015"/>
    </source>
</evidence>
<dbReference type="Proteomes" id="UP000663879">
    <property type="component" value="Unassembled WGS sequence"/>
</dbReference>
<name>A0A813ZU98_9BILA</name>
<evidence type="ECO:0000256" key="8">
    <source>
        <dbReference type="SAM" id="MobiDB-lite"/>
    </source>
</evidence>
<feature type="region of interest" description="Disordered" evidence="8">
    <location>
        <begin position="126"/>
        <end position="207"/>
    </location>
</feature>
<evidence type="ECO:0000313" key="11">
    <source>
        <dbReference type="Proteomes" id="UP000663879"/>
    </source>
</evidence>
<proteinExistence type="inferred from homology"/>
<keyword evidence="5" id="KW-0010">Activator</keyword>
<dbReference type="AlphaFoldDB" id="A0A813ZU98"/>
<accession>A0A813ZU98</accession>
<dbReference type="Pfam" id="PF09816">
    <property type="entry name" value="EAF"/>
    <property type="match status" value="1"/>
</dbReference>
<gene>
    <name evidence="10" type="ORF">OXX778_LOCUS11612</name>
</gene>
<dbReference type="GO" id="GO:0006368">
    <property type="term" value="P:transcription elongation by RNA polymerase II"/>
    <property type="evidence" value="ECO:0007669"/>
    <property type="project" value="InterPro"/>
</dbReference>
<dbReference type="InterPro" id="IPR019194">
    <property type="entry name" value="Tscrpt_elong_fac_Eaf_N"/>
</dbReference>
<comment type="similarity">
    <text evidence="2">Belongs to the EAF family.</text>
</comment>
<comment type="subcellular location">
    <subcellularLocation>
        <location evidence="1">Nucleus</location>
    </subcellularLocation>
</comment>
<reference evidence="10" key="1">
    <citation type="submission" date="2021-02" db="EMBL/GenBank/DDBJ databases">
        <authorList>
            <person name="Nowell W R."/>
        </authorList>
    </citation>
    <scope>NUCLEOTIDE SEQUENCE</scope>
    <source>
        <strain evidence="10">Ploen Becks lab</strain>
    </source>
</reference>
<evidence type="ECO:0000256" key="7">
    <source>
        <dbReference type="ARBA" id="ARBA00023242"/>
    </source>
</evidence>
<evidence type="ECO:0000256" key="3">
    <source>
        <dbReference type="ARBA" id="ARBA00022553"/>
    </source>
</evidence>
<feature type="compositionally biased region" description="Polar residues" evidence="8">
    <location>
        <begin position="176"/>
        <end position="185"/>
    </location>
</feature>
<dbReference type="PANTHER" id="PTHR15970:SF2">
    <property type="entry name" value="ELL-ASSOCIATED FACTOR EAF"/>
    <property type="match status" value="1"/>
</dbReference>